<proteinExistence type="predicted"/>
<reference evidence="1" key="1">
    <citation type="submission" date="2021-05" db="EMBL/GenBank/DDBJ databases">
        <authorList>
            <person name="Pan Q."/>
            <person name="Jouanno E."/>
            <person name="Zahm M."/>
            <person name="Klopp C."/>
            <person name="Cabau C."/>
            <person name="Louis A."/>
            <person name="Berthelot C."/>
            <person name="Parey E."/>
            <person name="Roest Crollius H."/>
            <person name="Montfort J."/>
            <person name="Robinson-Rechavi M."/>
            <person name="Bouchez O."/>
            <person name="Lampietro C."/>
            <person name="Lopez Roques C."/>
            <person name="Donnadieu C."/>
            <person name="Postlethwait J."/>
            <person name="Bobe J."/>
            <person name="Dillon D."/>
            <person name="Chandos A."/>
            <person name="von Hippel F."/>
            <person name="Guiguen Y."/>
        </authorList>
    </citation>
    <scope>NUCLEOTIDE SEQUENCE</scope>
    <source>
        <strain evidence="1">YG-Jan2019</strain>
    </source>
</reference>
<dbReference type="Proteomes" id="UP001157502">
    <property type="component" value="Chromosome 12"/>
</dbReference>
<keyword evidence="2" id="KW-1185">Reference proteome</keyword>
<evidence type="ECO:0000313" key="1">
    <source>
        <dbReference type="EMBL" id="KAJ8004238.1"/>
    </source>
</evidence>
<dbReference type="EMBL" id="CM055739">
    <property type="protein sequence ID" value="KAJ8004238.1"/>
    <property type="molecule type" value="Genomic_DNA"/>
</dbReference>
<sequence>MVNDDSILELIDIVDIDDLPREINSNSAMSSTTITVPAIPSATSSSITVPEFSPAPSLTYSTSNASPISSTPDREDIEEPFNIVDTLKTLKFDMMLPQPIKLMSFVTKNLIAL</sequence>
<accession>A0ACC2GLA9</accession>
<name>A0ACC2GLA9_DALPE</name>
<organism evidence="1 2">
    <name type="scientific">Dallia pectoralis</name>
    <name type="common">Alaska blackfish</name>
    <dbReference type="NCBI Taxonomy" id="75939"/>
    <lineage>
        <taxon>Eukaryota</taxon>
        <taxon>Metazoa</taxon>
        <taxon>Chordata</taxon>
        <taxon>Craniata</taxon>
        <taxon>Vertebrata</taxon>
        <taxon>Euteleostomi</taxon>
        <taxon>Actinopterygii</taxon>
        <taxon>Neopterygii</taxon>
        <taxon>Teleostei</taxon>
        <taxon>Protacanthopterygii</taxon>
        <taxon>Esociformes</taxon>
        <taxon>Umbridae</taxon>
        <taxon>Dallia</taxon>
    </lineage>
</organism>
<gene>
    <name evidence="1" type="ORF">DPEC_G00156740</name>
</gene>
<evidence type="ECO:0000313" key="2">
    <source>
        <dbReference type="Proteomes" id="UP001157502"/>
    </source>
</evidence>
<comment type="caution">
    <text evidence="1">The sequence shown here is derived from an EMBL/GenBank/DDBJ whole genome shotgun (WGS) entry which is preliminary data.</text>
</comment>
<protein>
    <submittedName>
        <fullName evidence="1">Uncharacterized protein</fullName>
    </submittedName>
</protein>